<protein>
    <submittedName>
        <fullName evidence="2">Transposase</fullName>
    </submittedName>
</protein>
<evidence type="ECO:0000313" key="1">
    <source>
        <dbReference type="Proteomes" id="UP000887577"/>
    </source>
</evidence>
<organism evidence="1 2">
    <name type="scientific">Panagrolaimus superbus</name>
    <dbReference type="NCBI Taxonomy" id="310955"/>
    <lineage>
        <taxon>Eukaryota</taxon>
        <taxon>Metazoa</taxon>
        <taxon>Ecdysozoa</taxon>
        <taxon>Nematoda</taxon>
        <taxon>Chromadorea</taxon>
        <taxon>Rhabditida</taxon>
        <taxon>Tylenchina</taxon>
        <taxon>Panagrolaimomorpha</taxon>
        <taxon>Panagrolaimoidea</taxon>
        <taxon>Panagrolaimidae</taxon>
        <taxon>Panagrolaimus</taxon>
    </lineage>
</organism>
<dbReference type="AlphaFoldDB" id="A0A914Y2R6"/>
<reference evidence="2" key="1">
    <citation type="submission" date="2022-11" db="UniProtKB">
        <authorList>
            <consortium name="WormBaseParasite"/>
        </authorList>
    </citation>
    <scope>IDENTIFICATION</scope>
</reference>
<dbReference type="InterPro" id="IPR012337">
    <property type="entry name" value="RNaseH-like_sf"/>
</dbReference>
<proteinExistence type="predicted"/>
<dbReference type="SUPFAM" id="SSF53098">
    <property type="entry name" value="Ribonuclease H-like"/>
    <property type="match status" value="1"/>
</dbReference>
<dbReference type="WBParaSite" id="PSU_v2.g13535.t1">
    <property type="protein sequence ID" value="PSU_v2.g13535.t1"/>
    <property type="gene ID" value="PSU_v2.g13535"/>
</dbReference>
<accession>A0A914Y2R6</accession>
<dbReference type="Proteomes" id="UP000887577">
    <property type="component" value="Unplaced"/>
</dbReference>
<name>A0A914Y2R6_9BILA</name>
<keyword evidence="1" id="KW-1185">Reference proteome</keyword>
<sequence>MARIVEELLKNFGISIDKIFLILRDGASAVVKLCNLLGIDSSHCFAHLLQLAINDALKIVTSFDELLKKIKKVTSTKIEKKTTN</sequence>
<evidence type="ECO:0000313" key="2">
    <source>
        <dbReference type="WBParaSite" id="PSU_v2.g13535.t1"/>
    </source>
</evidence>